<evidence type="ECO:0000313" key="5">
    <source>
        <dbReference type="EMBL" id="WNM27016.1"/>
    </source>
</evidence>
<dbReference type="PROSITE" id="PS50893">
    <property type="entry name" value="ABC_TRANSPORTER_2"/>
    <property type="match status" value="1"/>
</dbReference>
<dbReference type="InterPro" id="IPR003593">
    <property type="entry name" value="AAA+_ATPase"/>
</dbReference>
<evidence type="ECO:0000256" key="3">
    <source>
        <dbReference type="ARBA" id="ARBA00022840"/>
    </source>
</evidence>
<dbReference type="RefSeq" id="WP_313542944.1">
    <property type="nucleotide sequence ID" value="NZ_CP134880.1"/>
</dbReference>
<proteinExistence type="predicted"/>
<dbReference type="EMBL" id="CP134880">
    <property type="protein sequence ID" value="WNM27016.1"/>
    <property type="molecule type" value="Genomic_DNA"/>
</dbReference>
<dbReference type="PROSITE" id="PS00211">
    <property type="entry name" value="ABC_TRANSPORTER_1"/>
    <property type="match status" value="1"/>
</dbReference>
<dbReference type="SMART" id="SM00382">
    <property type="entry name" value="AAA"/>
    <property type="match status" value="1"/>
</dbReference>
<dbReference type="InterPro" id="IPR003439">
    <property type="entry name" value="ABC_transporter-like_ATP-bd"/>
</dbReference>
<dbReference type="Proteomes" id="UP001303408">
    <property type="component" value="Chromosome"/>
</dbReference>
<keyword evidence="3 5" id="KW-0067">ATP-binding</keyword>
<name>A0AA96JCK4_9MICO</name>
<evidence type="ECO:0000256" key="1">
    <source>
        <dbReference type="ARBA" id="ARBA00022448"/>
    </source>
</evidence>
<keyword evidence="2" id="KW-0547">Nucleotide-binding</keyword>
<dbReference type="Pfam" id="PF00005">
    <property type="entry name" value="ABC_tran"/>
    <property type="match status" value="1"/>
</dbReference>
<dbReference type="AlphaFoldDB" id="A0AA96JCK4"/>
<gene>
    <name evidence="5" type="ORF">RN607_12540</name>
</gene>
<evidence type="ECO:0000256" key="2">
    <source>
        <dbReference type="ARBA" id="ARBA00022741"/>
    </source>
</evidence>
<dbReference type="InterPro" id="IPR015854">
    <property type="entry name" value="ABC_transpr_LolD-like"/>
</dbReference>
<dbReference type="GO" id="GO:0005524">
    <property type="term" value="F:ATP binding"/>
    <property type="evidence" value="ECO:0007669"/>
    <property type="project" value="UniProtKB-KW"/>
</dbReference>
<dbReference type="PANTHER" id="PTHR24220">
    <property type="entry name" value="IMPORT ATP-BINDING PROTEIN"/>
    <property type="match status" value="1"/>
</dbReference>
<protein>
    <submittedName>
        <fullName evidence="5">ABC transporter ATP-binding protein</fullName>
    </submittedName>
</protein>
<dbReference type="Gene3D" id="3.40.50.300">
    <property type="entry name" value="P-loop containing nucleotide triphosphate hydrolases"/>
    <property type="match status" value="1"/>
</dbReference>
<dbReference type="InterPro" id="IPR017871">
    <property type="entry name" value="ABC_transporter-like_CS"/>
</dbReference>
<dbReference type="KEGG" id="dcp:RN607_12540"/>
<feature type="domain" description="ABC transporter" evidence="4">
    <location>
        <begin position="2"/>
        <end position="227"/>
    </location>
</feature>
<dbReference type="CDD" id="cd03255">
    <property type="entry name" value="ABC_MJ0796_LolCDE_FtsE"/>
    <property type="match status" value="1"/>
</dbReference>
<dbReference type="PANTHER" id="PTHR24220:SF685">
    <property type="entry name" value="ABC TRANSPORTER RELATED"/>
    <property type="match status" value="1"/>
</dbReference>
<dbReference type="GO" id="GO:0005886">
    <property type="term" value="C:plasma membrane"/>
    <property type="evidence" value="ECO:0007669"/>
    <property type="project" value="TreeGrafter"/>
</dbReference>
<dbReference type="InterPro" id="IPR027417">
    <property type="entry name" value="P-loop_NTPase"/>
</dbReference>
<dbReference type="InterPro" id="IPR017911">
    <property type="entry name" value="MacB-like_ATP-bd"/>
</dbReference>
<evidence type="ECO:0000259" key="4">
    <source>
        <dbReference type="PROSITE" id="PS50893"/>
    </source>
</evidence>
<reference evidence="5" key="1">
    <citation type="submission" date="2023-09" db="EMBL/GenBank/DDBJ databases">
        <title>Demequina sp. a novel bacteria isolated from Capsicum annuum.</title>
        <authorList>
            <person name="Humaira Z."/>
            <person name="Lee J."/>
            <person name="Cho D."/>
        </authorList>
    </citation>
    <scope>NUCLEOTIDE SEQUENCE</scope>
    <source>
        <strain evidence="5">PMTSA13</strain>
    </source>
</reference>
<accession>A0AA96JCK4</accession>
<organism evidence="5">
    <name type="scientific">Demequina capsici</name>
    <dbReference type="NCBI Taxonomy" id="3075620"/>
    <lineage>
        <taxon>Bacteria</taxon>
        <taxon>Bacillati</taxon>
        <taxon>Actinomycetota</taxon>
        <taxon>Actinomycetes</taxon>
        <taxon>Micrococcales</taxon>
        <taxon>Demequinaceae</taxon>
        <taxon>Demequina</taxon>
    </lineage>
</organism>
<dbReference type="SUPFAM" id="SSF52540">
    <property type="entry name" value="P-loop containing nucleoside triphosphate hydrolases"/>
    <property type="match status" value="1"/>
</dbReference>
<keyword evidence="1" id="KW-0813">Transport</keyword>
<sequence length="227" mass="23516">MIEARGLTFGFPREVDVLRDVHLAVADEVVALTGPSGSGKSTLLLCLAGILVPSSGTVTVAGHSFEGLDLEGRSRVRREHLGLVFQFSELIAELTLAQNVALPLELLGASSREASRRAIALMEELGIAELSSRYPAQVSGGQAQRAAVARGLVHEPAVILADEPTGALDSTTGAVVLDLLLGAARRRGAAVVMATHDRALAASADRIVDLGSLSMPVHGASEASATR</sequence>
<dbReference type="GO" id="GO:0022857">
    <property type="term" value="F:transmembrane transporter activity"/>
    <property type="evidence" value="ECO:0007669"/>
    <property type="project" value="TreeGrafter"/>
</dbReference>
<dbReference type="GO" id="GO:0016887">
    <property type="term" value="F:ATP hydrolysis activity"/>
    <property type="evidence" value="ECO:0007669"/>
    <property type="project" value="InterPro"/>
</dbReference>